<proteinExistence type="predicted"/>
<keyword evidence="3 6" id="KW-0812">Transmembrane</keyword>
<keyword evidence="4 6" id="KW-1133">Transmembrane helix</keyword>
<keyword evidence="2" id="KW-1003">Cell membrane</keyword>
<comment type="caution">
    <text evidence="7">The sequence shown here is derived from an EMBL/GenBank/DDBJ whole genome shotgun (WGS) entry which is preliminary data.</text>
</comment>
<feature type="transmembrane region" description="Helical" evidence="6">
    <location>
        <begin position="90"/>
        <end position="111"/>
    </location>
</feature>
<feature type="transmembrane region" description="Helical" evidence="6">
    <location>
        <begin position="131"/>
        <end position="151"/>
    </location>
</feature>
<dbReference type="RefSeq" id="WP_260697980.1">
    <property type="nucleotide sequence ID" value="NZ_JACHEB010000001.1"/>
</dbReference>
<feature type="transmembrane region" description="Helical" evidence="6">
    <location>
        <begin position="378"/>
        <end position="397"/>
    </location>
</feature>
<evidence type="ECO:0000256" key="6">
    <source>
        <dbReference type="SAM" id="Phobius"/>
    </source>
</evidence>
<organism evidence="7 8">
    <name type="scientific">Tunturiibacter gelidiferens</name>
    <dbReference type="NCBI Taxonomy" id="3069689"/>
    <lineage>
        <taxon>Bacteria</taxon>
        <taxon>Pseudomonadati</taxon>
        <taxon>Acidobacteriota</taxon>
        <taxon>Terriglobia</taxon>
        <taxon>Terriglobales</taxon>
        <taxon>Acidobacteriaceae</taxon>
        <taxon>Tunturiibacter</taxon>
    </lineage>
</organism>
<dbReference type="PANTHER" id="PTHR30250:SF26">
    <property type="entry name" value="PSMA PROTEIN"/>
    <property type="match status" value="1"/>
</dbReference>
<evidence type="ECO:0000256" key="5">
    <source>
        <dbReference type="ARBA" id="ARBA00023136"/>
    </source>
</evidence>
<protein>
    <submittedName>
        <fullName evidence="7">O-antigen/teichoic acid export membrane protein</fullName>
    </submittedName>
</protein>
<evidence type="ECO:0000256" key="4">
    <source>
        <dbReference type="ARBA" id="ARBA00022989"/>
    </source>
</evidence>
<evidence type="ECO:0000313" key="8">
    <source>
        <dbReference type="Proteomes" id="UP000535182"/>
    </source>
</evidence>
<reference evidence="7 8" key="1">
    <citation type="submission" date="2020-08" db="EMBL/GenBank/DDBJ databases">
        <title>Genomic Encyclopedia of Type Strains, Phase IV (KMG-V): Genome sequencing to study the core and pangenomes of soil and plant-associated prokaryotes.</title>
        <authorList>
            <person name="Whitman W."/>
        </authorList>
    </citation>
    <scope>NUCLEOTIDE SEQUENCE [LARGE SCALE GENOMIC DNA]</scope>
    <source>
        <strain evidence="7 8">X5P2</strain>
    </source>
</reference>
<evidence type="ECO:0000313" key="7">
    <source>
        <dbReference type="EMBL" id="MBB5327162.1"/>
    </source>
</evidence>
<keyword evidence="5 6" id="KW-0472">Membrane</keyword>
<dbReference type="PANTHER" id="PTHR30250">
    <property type="entry name" value="PST FAMILY PREDICTED COLANIC ACID TRANSPORTER"/>
    <property type="match status" value="1"/>
</dbReference>
<accession>A0A9X0QB68</accession>
<feature type="transmembrane region" description="Helical" evidence="6">
    <location>
        <begin position="52"/>
        <end position="69"/>
    </location>
</feature>
<dbReference type="GO" id="GO:0005886">
    <property type="term" value="C:plasma membrane"/>
    <property type="evidence" value="ECO:0007669"/>
    <property type="project" value="UniProtKB-SubCell"/>
</dbReference>
<dbReference type="Proteomes" id="UP000535182">
    <property type="component" value="Unassembled WGS sequence"/>
</dbReference>
<dbReference type="AlphaFoldDB" id="A0A9X0QB68"/>
<dbReference type="InterPro" id="IPR050833">
    <property type="entry name" value="Poly_Biosynth_Transport"/>
</dbReference>
<keyword evidence="8" id="KW-1185">Reference proteome</keyword>
<feature type="transmembrane region" description="Helical" evidence="6">
    <location>
        <begin position="347"/>
        <end position="366"/>
    </location>
</feature>
<feature type="transmembrane region" description="Helical" evidence="6">
    <location>
        <begin position="314"/>
        <end position="335"/>
    </location>
</feature>
<name>A0A9X0QB68_9BACT</name>
<comment type="subcellular location">
    <subcellularLocation>
        <location evidence="1">Cell membrane</location>
        <topology evidence="1">Multi-pass membrane protein</topology>
    </subcellularLocation>
</comment>
<dbReference type="EMBL" id="JACHEB010000001">
    <property type="protein sequence ID" value="MBB5327162.1"/>
    <property type="molecule type" value="Genomic_DNA"/>
</dbReference>
<evidence type="ECO:0000256" key="2">
    <source>
        <dbReference type="ARBA" id="ARBA00022475"/>
    </source>
</evidence>
<sequence>MDVSTKRRLMLGFLTSWVGKLSSTVIQFVQIPVFLHFWSVPLYGEWMIVNSIPAYLSFSNVGFGSVAGNEMTMLVARDDRAAALRIFQSCWWLIAIICTATIVLLSGTLYYLPASRLLRLTTLGETDTKWIIFYLGVSVLLGQLEQLLQSAYRAIGRYPYGTFLKNMFSLFAFACMIGAVILGAGARMTALVFAAVNVAITIFFCFLVRHDIPWIEYGWQHASIAEIRKLARPAFAYMGFPLGNALTLQGSLLAVGYALGPADVVIFSTARTVSRVALQMVQMVNNTFEPEMSIAFGAGNYELTRTLLRRACQLAVLVALVLVLVMLSFGPWFLVHWTGGRVPPSRPLLSILLVVVVLYALWSTCGTLMTSTNQHQRLAIYYILGTSVACVLCYLLARAYGLYGAAASLLINEILMNLYVVPACLRIAHDNLPDFLASMLHYPPSLRPASLLARIRRSKPGFES</sequence>
<evidence type="ECO:0000256" key="3">
    <source>
        <dbReference type="ARBA" id="ARBA00022692"/>
    </source>
</evidence>
<gene>
    <name evidence="7" type="ORF">HDF14_000756</name>
</gene>
<evidence type="ECO:0000256" key="1">
    <source>
        <dbReference type="ARBA" id="ARBA00004651"/>
    </source>
</evidence>
<feature type="transmembrane region" description="Helical" evidence="6">
    <location>
        <begin position="163"/>
        <end position="184"/>
    </location>
</feature>
<feature type="transmembrane region" description="Helical" evidence="6">
    <location>
        <begin position="190"/>
        <end position="208"/>
    </location>
</feature>